<comment type="caution">
    <text evidence="1">The sequence shown here is derived from an EMBL/GenBank/DDBJ whole genome shotgun (WGS) entry which is preliminary data.</text>
</comment>
<evidence type="ECO:0000313" key="1">
    <source>
        <dbReference type="EMBL" id="EET43175.1"/>
    </source>
</evidence>
<name>C6M933_NEISI</name>
<sequence length="78" mass="8669">MRHCSALPKMGGFSKLSAVKALFGRNETCKTCFQVFRRPVCIYGLDGSSEKAFCFVDAVHASIKLIQIDSVRLLRPAF</sequence>
<proteinExistence type="predicted"/>
<protein>
    <submittedName>
        <fullName evidence="1">Uncharacterized protein</fullName>
    </submittedName>
</protein>
<evidence type="ECO:0000313" key="2">
    <source>
        <dbReference type="Proteomes" id="UP000005365"/>
    </source>
</evidence>
<dbReference type="Proteomes" id="UP000005365">
    <property type="component" value="Unassembled WGS sequence"/>
</dbReference>
<dbReference type="EMBL" id="ACKO02000025">
    <property type="protein sequence ID" value="EET43175.1"/>
    <property type="molecule type" value="Genomic_DNA"/>
</dbReference>
<accession>C6M933</accession>
<reference evidence="1" key="1">
    <citation type="submission" date="2009-07" db="EMBL/GenBank/DDBJ databases">
        <authorList>
            <person name="Weinstock G."/>
            <person name="Sodergren E."/>
            <person name="Clifton S."/>
            <person name="Fulton L."/>
            <person name="Fulton B."/>
            <person name="Courtney L."/>
            <person name="Fronick C."/>
            <person name="Harrison M."/>
            <person name="Strong C."/>
            <person name="Farmer C."/>
            <person name="Delahaunty K."/>
            <person name="Markovic C."/>
            <person name="Hall O."/>
            <person name="Minx P."/>
            <person name="Tomlinson C."/>
            <person name="Mitreva M."/>
            <person name="Nelson J."/>
            <person name="Hou S."/>
            <person name="Wollam A."/>
            <person name="Pepin K.H."/>
            <person name="Johnson M."/>
            <person name="Bhonagiri V."/>
            <person name="Nash W.E."/>
            <person name="Warren W."/>
            <person name="Chinwalla A."/>
            <person name="Mardis E.R."/>
            <person name="Wilson R.K."/>
        </authorList>
    </citation>
    <scope>NUCLEOTIDE SEQUENCE [LARGE SCALE GENOMIC DNA]</scope>
    <source>
        <strain evidence="1">ATCC 29256</strain>
    </source>
</reference>
<dbReference type="AlphaFoldDB" id="C6M933"/>
<organism evidence="1 2">
    <name type="scientific">Neisseria sicca ATCC 29256</name>
    <dbReference type="NCBI Taxonomy" id="547045"/>
    <lineage>
        <taxon>Bacteria</taxon>
        <taxon>Pseudomonadati</taxon>
        <taxon>Pseudomonadota</taxon>
        <taxon>Betaproteobacteria</taxon>
        <taxon>Neisseriales</taxon>
        <taxon>Neisseriaceae</taxon>
        <taxon>Neisseria</taxon>
    </lineage>
</organism>
<gene>
    <name evidence="1" type="ORF">NEISICOT_03059</name>
</gene>
<keyword evidence="2" id="KW-1185">Reference proteome</keyword>